<reference evidence="2 3" key="1">
    <citation type="submission" date="2020-06" db="EMBL/GenBank/DDBJ databases">
        <title>WGS assembly of Ceratodon purpureus strain R40.</title>
        <authorList>
            <person name="Carey S.B."/>
            <person name="Jenkins J."/>
            <person name="Shu S."/>
            <person name="Lovell J.T."/>
            <person name="Sreedasyam A."/>
            <person name="Maumus F."/>
            <person name="Tiley G.P."/>
            <person name="Fernandez-Pozo N."/>
            <person name="Barry K."/>
            <person name="Chen C."/>
            <person name="Wang M."/>
            <person name="Lipzen A."/>
            <person name="Daum C."/>
            <person name="Saski C.A."/>
            <person name="Payton A.C."/>
            <person name="Mcbreen J.C."/>
            <person name="Conrad R.E."/>
            <person name="Kollar L.M."/>
            <person name="Olsson S."/>
            <person name="Huttunen S."/>
            <person name="Landis J.B."/>
            <person name="Wickett N.J."/>
            <person name="Johnson M.G."/>
            <person name="Rensing S.A."/>
            <person name="Grimwood J."/>
            <person name="Schmutz J."/>
            <person name="Mcdaniel S.F."/>
        </authorList>
    </citation>
    <scope>NUCLEOTIDE SEQUENCE [LARGE SCALE GENOMIC DNA]</scope>
    <source>
        <strain evidence="2 3">R40</strain>
    </source>
</reference>
<name>A0A8T0GDM3_CERPU</name>
<accession>A0A8T0GDM3</accession>
<sequence>MNRSRRFPFLGVDWRLCAALPLSAIVPAPKASSWVPHTGIRSVQPAGLQAYIYHAMPSLEHHSTFSPRHPACSRSPAWYSFRRCA</sequence>
<proteinExistence type="predicted"/>
<feature type="chain" id="PRO_5035767616" description="Secreted protein" evidence="1">
    <location>
        <begin position="20"/>
        <end position="85"/>
    </location>
</feature>
<evidence type="ECO:0000256" key="1">
    <source>
        <dbReference type="SAM" id="SignalP"/>
    </source>
</evidence>
<evidence type="ECO:0008006" key="4">
    <source>
        <dbReference type="Google" id="ProtNLM"/>
    </source>
</evidence>
<organism evidence="2 3">
    <name type="scientific">Ceratodon purpureus</name>
    <name type="common">Fire moss</name>
    <name type="synonym">Dicranum purpureum</name>
    <dbReference type="NCBI Taxonomy" id="3225"/>
    <lineage>
        <taxon>Eukaryota</taxon>
        <taxon>Viridiplantae</taxon>
        <taxon>Streptophyta</taxon>
        <taxon>Embryophyta</taxon>
        <taxon>Bryophyta</taxon>
        <taxon>Bryophytina</taxon>
        <taxon>Bryopsida</taxon>
        <taxon>Dicranidae</taxon>
        <taxon>Pseudoditrichales</taxon>
        <taxon>Ditrichaceae</taxon>
        <taxon>Ceratodon</taxon>
    </lineage>
</organism>
<dbReference type="AlphaFoldDB" id="A0A8T0GDM3"/>
<feature type="signal peptide" evidence="1">
    <location>
        <begin position="1"/>
        <end position="19"/>
    </location>
</feature>
<comment type="caution">
    <text evidence="2">The sequence shown here is derived from an EMBL/GenBank/DDBJ whole genome shotgun (WGS) entry which is preliminary data.</text>
</comment>
<keyword evidence="3" id="KW-1185">Reference proteome</keyword>
<dbReference type="EMBL" id="CM026432">
    <property type="protein sequence ID" value="KAG0557120.1"/>
    <property type="molecule type" value="Genomic_DNA"/>
</dbReference>
<keyword evidence="1" id="KW-0732">Signal</keyword>
<gene>
    <name evidence="2" type="ORF">KC19_11G103700</name>
</gene>
<protein>
    <recommendedName>
        <fullName evidence="4">Secreted protein</fullName>
    </recommendedName>
</protein>
<evidence type="ECO:0000313" key="2">
    <source>
        <dbReference type="EMBL" id="KAG0557120.1"/>
    </source>
</evidence>
<evidence type="ECO:0000313" key="3">
    <source>
        <dbReference type="Proteomes" id="UP000822688"/>
    </source>
</evidence>
<dbReference type="Proteomes" id="UP000822688">
    <property type="component" value="Chromosome 11"/>
</dbReference>